<dbReference type="Proteomes" id="UP000472268">
    <property type="component" value="Chromosome 5"/>
</dbReference>
<dbReference type="GO" id="GO:0007017">
    <property type="term" value="P:microtubule-based process"/>
    <property type="evidence" value="ECO:0007669"/>
    <property type="project" value="InterPro"/>
</dbReference>
<sequence length="86" mass="10196">MCCQKAVIKKKNAQMPKKMQQDSAEPTTQALEKYDLEKAAAALVKEAYNETKFFDFIMLELPMLSNYLCRMGWVYERLNQYNLKYR</sequence>
<evidence type="ECO:0000313" key="1">
    <source>
        <dbReference type="Ensembl" id="ENSSSUP00005010353.1"/>
    </source>
</evidence>
<dbReference type="Gene3D" id="3.30.740.10">
    <property type="entry name" value="Protein Inhibitor Of Neuronal Nitric Oxide Synthase"/>
    <property type="match status" value="1"/>
</dbReference>
<accession>A0A673TEP2</accession>
<protein>
    <submittedName>
        <fullName evidence="1">Uncharacterized protein</fullName>
    </submittedName>
</protein>
<evidence type="ECO:0000313" key="2">
    <source>
        <dbReference type="Proteomes" id="UP000472268"/>
    </source>
</evidence>
<keyword evidence="2" id="KW-1185">Reference proteome</keyword>
<name>A0A673TEP2_SURSU</name>
<dbReference type="InterPro" id="IPR037177">
    <property type="entry name" value="DLC_sf"/>
</dbReference>
<reference evidence="1" key="3">
    <citation type="submission" date="2025-09" db="UniProtKB">
        <authorList>
            <consortium name="Ensembl"/>
        </authorList>
    </citation>
    <scope>IDENTIFICATION</scope>
</reference>
<reference evidence="1" key="2">
    <citation type="submission" date="2025-08" db="UniProtKB">
        <authorList>
            <consortium name="Ensembl"/>
        </authorList>
    </citation>
    <scope>IDENTIFICATION</scope>
</reference>
<dbReference type="AlphaFoldDB" id="A0A673TEP2"/>
<dbReference type="GO" id="GO:0030286">
    <property type="term" value="C:dynein complex"/>
    <property type="evidence" value="ECO:0007669"/>
    <property type="project" value="InterPro"/>
</dbReference>
<proteinExistence type="predicted"/>
<reference evidence="1 2" key="1">
    <citation type="submission" date="2019-05" db="EMBL/GenBank/DDBJ databases">
        <title>A Chromosome-scale Meerkat (S. suricatta) Genome Assembly.</title>
        <authorList>
            <person name="Dudchenko O."/>
            <person name="Lieberman Aiden E."/>
            <person name="Tung J."/>
            <person name="Barreiro L.B."/>
            <person name="Clutton-Brock T.H."/>
        </authorList>
    </citation>
    <scope>NUCLEOTIDE SEQUENCE [LARGE SCALE GENOMIC DNA]</scope>
</reference>
<dbReference type="Ensembl" id="ENSSSUT00005011887.1">
    <property type="protein sequence ID" value="ENSSSUP00005010353.1"/>
    <property type="gene ID" value="ENSSSUG00005006655.1"/>
</dbReference>
<organism evidence="1 2">
    <name type="scientific">Suricata suricatta</name>
    <name type="common">Meerkat</name>
    <dbReference type="NCBI Taxonomy" id="37032"/>
    <lineage>
        <taxon>Eukaryota</taxon>
        <taxon>Metazoa</taxon>
        <taxon>Chordata</taxon>
        <taxon>Craniata</taxon>
        <taxon>Vertebrata</taxon>
        <taxon>Euteleostomi</taxon>
        <taxon>Mammalia</taxon>
        <taxon>Eutheria</taxon>
        <taxon>Laurasiatheria</taxon>
        <taxon>Carnivora</taxon>
        <taxon>Feliformia</taxon>
        <taxon>Herpestidae</taxon>
        <taxon>Suricata</taxon>
    </lineage>
</organism>
<dbReference type="SUPFAM" id="SSF54648">
    <property type="entry name" value="DLC"/>
    <property type="match status" value="1"/>
</dbReference>